<evidence type="ECO:0000256" key="7">
    <source>
        <dbReference type="ARBA" id="ARBA00024202"/>
    </source>
</evidence>
<evidence type="ECO:0000256" key="3">
    <source>
        <dbReference type="ARBA" id="ARBA00022475"/>
    </source>
</evidence>
<keyword evidence="4 8" id="KW-0812">Transmembrane</keyword>
<evidence type="ECO:0000256" key="5">
    <source>
        <dbReference type="ARBA" id="ARBA00022989"/>
    </source>
</evidence>
<feature type="domain" description="ABC transmembrane type-1" evidence="9">
    <location>
        <begin position="110"/>
        <end position="307"/>
    </location>
</feature>
<protein>
    <submittedName>
        <fullName evidence="10">Nickel ABC transporter permease subunit NikB</fullName>
    </submittedName>
</protein>
<evidence type="ECO:0000256" key="8">
    <source>
        <dbReference type="RuleBase" id="RU363032"/>
    </source>
</evidence>
<feature type="transmembrane region" description="Helical" evidence="8">
    <location>
        <begin position="21"/>
        <end position="41"/>
    </location>
</feature>
<dbReference type="EMBL" id="CP151919">
    <property type="protein sequence ID" value="XAD53027.1"/>
    <property type="molecule type" value="Genomic_DNA"/>
</dbReference>
<dbReference type="PROSITE" id="PS50928">
    <property type="entry name" value="ABC_TM1"/>
    <property type="match status" value="1"/>
</dbReference>
<dbReference type="PANTHER" id="PTHR43163">
    <property type="entry name" value="DIPEPTIDE TRANSPORT SYSTEM PERMEASE PROTEIN DPPB-RELATED"/>
    <property type="match status" value="1"/>
</dbReference>
<evidence type="ECO:0000313" key="10">
    <source>
        <dbReference type="EMBL" id="XAD53027.1"/>
    </source>
</evidence>
<feature type="transmembrane region" description="Helical" evidence="8">
    <location>
        <begin position="292"/>
        <end position="314"/>
    </location>
</feature>
<keyword evidence="2 8" id="KW-0813">Transport</keyword>
<accession>A0ABZ3CPC8</accession>
<gene>
    <name evidence="10" type="primary">nikB</name>
    <name evidence="10" type="ORF">AAGT95_14405</name>
</gene>
<dbReference type="PANTHER" id="PTHR43163:SF6">
    <property type="entry name" value="DIPEPTIDE TRANSPORT SYSTEM PERMEASE PROTEIN DPPB-RELATED"/>
    <property type="match status" value="1"/>
</dbReference>
<sequence>MSESNASRRFESLWQIALRRLALMPLLLLAVSLVIFLLLHLGRGDPALDYLRLSGISPTDQAVAAARHQLGLDLPLWQQYAHWLWQALQLDFGTSFISGRPVLTVMLEHLPATLALVAVALVVTVVASLALGLWAGLNPGRWPDQLVRLVAFLGVSMPNFWIGFLLVLVFSIWLDWLPPMGYGGPLHFVMPALAISVMTISINARMLRMSMVETANQRHVHYARLRGLSRRRVVFAHQLPGALLPLLTASGMAIGELIGGAFVIENIFAWPGVGRLAVDAIQNRDFPVLQCFTLLMTLVYVLANLGVDLVHAWLDPRVRRRRPQSGETMGRYGPSAGEERP</sequence>
<evidence type="ECO:0000256" key="2">
    <source>
        <dbReference type="ARBA" id="ARBA00022448"/>
    </source>
</evidence>
<proteinExistence type="inferred from homology"/>
<evidence type="ECO:0000313" key="11">
    <source>
        <dbReference type="Proteomes" id="UP001453229"/>
    </source>
</evidence>
<evidence type="ECO:0000256" key="4">
    <source>
        <dbReference type="ARBA" id="ARBA00022692"/>
    </source>
</evidence>
<dbReference type="Gene3D" id="1.10.3720.10">
    <property type="entry name" value="MetI-like"/>
    <property type="match status" value="1"/>
</dbReference>
<dbReference type="SUPFAM" id="SSF161098">
    <property type="entry name" value="MetI-like"/>
    <property type="match status" value="1"/>
</dbReference>
<keyword evidence="6 8" id="KW-0472">Membrane</keyword>
<dbReference type="InterPro" id="IPR000515">
    <property type="entry name" value="MetI-like"/>
</dbReference>
<evidence type="ECO:0000256" key="6">
    <source>
        <dbReference type="ARBA" id="ARBA00023136"/>
    </source>
</evidence>
<dbReference type="CDD" id="cd06261">
    <property type="entry name" value="TM_PBP2"/>
    <property type="match status" value="1"/>
</dbReference>
<dbReference type="Proteomes" id="UP001453229">
    <property type="component" value="Chromosome"/>
</dbReference>
<feature type="transmembrane region" description="Helical" evidence="8">
    <location>
        <begin position="239"/>
        <end position="264"/>
    </location>
</feature>
<evidence type="ECO:0000256" key="1">
    <source>
        <dbReference type="ARBA" id="ARBA00004651"/>
    </source>
</evidence>
<dbReference type="Pfam" id="PF00528">
    <property type="entry name" value="BPD_transp_1"/>
    <property type="match status" value="1"/>
</dbReference>
<dbReference type="RefSeq" id="WP_342594257.1">
    <property type="nucleotide sequence ID" value="NZ_CP151919.1"/>
</dbReference>
<feature type="transmembrane region" description="Helical" evidence="8">
    <location>
        <begin position="186"/>
        <end position="204"/>
    </location>
</feature>
<name>A0ABZ3CPC8_9GAMM</name>
<feature type="transmembrane region" description="Helical" evidence="8">
    <location>
        <begin position="149"/>
        <end position="174"/>
    </location>
</feature>
<comment type="similarity">
    <text evidence="7">Belongs to the binding-protein-dependent transport system permease family. OppBC subfamily.</text>
</comment>
<organism evidence="10 11">
    <name type="scientific">Salinicola lusitanus</name>
    <dbReference type="NCBI Taxonomy" id="1949085"/>
    <lineage>
        <taxon>Bacteria</taxon>
        <taxon>Pseudomonadati</taxon>
        <taxon>Pseudomonadota</taxon>
        <taxon>Gammaproteobacteria</taxon>
        <taxon>Oceanospirillales</taxon>
        <taxon>Halomonadaceae</taxon>
        <taxon>Salinicola</taxon>
    </lineage>
</organism>
<dbReference type="InterPro" id="IPR045621">
    <property type="entry name" value="BPD_transp_1_N"/>
</dbReference>
<evidence type="ECO:0000259" key="9">
    <source>
        <dbReference type="PROSITE" id="PS50928"/>
    </source>
</evidence>
<dbReference type="InterPro" id="IPR035906">
    <property type="entry name" value="MetI-like_sf"/>
</dbReference>
<feature type="transmembrane region" description="Helical" evidence="8">
    <location>
        <begin position="112"/>
        <end position="137"/>
    </location>
</feature>
<keyword evidence="3" id="KW-1003">Cell membrane</keyword>
<dbReference type="Pfam" id="PF19300">
    <property type="entry name" value="BPD_transp_1_N"/>
    <property type="match status" value="1"/>
</dbReference>
<dbReference type="NCBIfam" id="NF007677">
    <property type="entry name" value="PRK10352.1"/>
    <property type="match status" value="1"/>
</dbReference>
<reference evidence="10 11" key="1">
    <citation type="submission" date="2024-04" db="EMBL/GenBank/DDBJ databases">
        <title>Salinicola lusitanus LLJ914,a marine bacterium isolated from the Okinawa Trough.</title>
        <authorList>
            <person name="Li J."/>
        </authorList>
    </citation>
    <scope>NUCLEOTIDE SEQUENCE [LARGE SCALE GENOMIC DNA]</scope>
    <source>
        <strain evidence="10 11">LLJ914</strain>
    </source>
</reference>
<comment type="subcellular location">
    <subcellularLocation>
        <location evidence="1 8">Cell membrane</location>
        <topology evidence="1 8">Multi-pass membrane protein</topology>
    </subcellularLocation>
</comment>
<keyword evidence="11" id="KW-1185">Reference proteome</keyword>
<keyword evidence="5 8" id="KW-1133">Transmembrane helix</keyword>